<dbReference type="InterPro" id="IPR000719">
    <property type="entry name" value="Prot_kinase_dom"/>
</dbReference>
<dbReference type="GO" id="GO:0005524">
    <property type="term" value="F:ATP binding"/>
    <property type="evidence" value="ECO:0007669"/>
    <property type="project" value="InterPro"/>
</dbReference>
<sequence>MPSKAAAAAAASAAAAAAEEETLTDVQIGIFARRAKEKVAQTEANSALFDKEMLDAIPKFSREELTLGKILGKGGFGTVTEVTSISVSSSDTYGAEDREYKDRAFIAKHAIREGGEEGGGDSRYCIKALSPNVVNDPHLLEQGMIDMCVETTFLSVLQHPHIIKMRAFGKGGMFMPRDYFIILDRLYDTLEARVATWRKNAKRSRSFTNKIVNKIKRKTTILDEELFAVKLSYAYDLMGAIEYLHKNKLVYRDLKPENVGFNVRDDIVLFDFGLVREVNDKDKAANGTYNLTGETGSPRYMAPEVALCKPYNYTADIYSFGIMLHEMLSCLKPFKGYSKAKFTDLVVVKGGRPEALDVWGPAVCGFLKSAWNQDITKRPDSKRASAVLKRLATQAAGGSEVQLNNFRRKSTFVNRDSAREERASLKEKNSSLSAVAEDDEDEEDDLA</sequence>
<feature type="binding site" evidence="2">
    <location>
        <position position="258"/>
    </location>
    <ligand>
        <name>Mg(2+)</name>
        <dbReference type="ChEBI" id="CHEBI:18420"/>
    </ligand>
</feature>
<dbReference type="PIRSF" id="PIRSF000615">
    <property type="entry name" value="TyrPK_CSF1-R"/>
    <property type="match status" value="1"/>
</dbReference>
<organism evidence="5 6">
    <name type="scientific">Thalassiosira oceanica</name>
    <name type="common">Marine diatom</name>
    <dbReference type="NCBI Taxonomy" id="159749"/>
    <lineage>
        <taxon>Eukaryota</taxon>
        <taxon>Sar</taxon>
        <taxon>Stramenopiles</taxon>
        <taxon>Ochrophyta</taxon>
        <taxon>Bacillariophyta</taxon>
        <taxon>Coscinodiscophyceae</taxon>
        <taxon>Thalassiosirophycidae</taxon>
        <taxon>Thalassiosirales</taxon>
        <taxon>Thalassiosiraceae</taxon>
        <taxon>Thalassiosira</taxon>
    </lineage>
</organism>
<feature type="compositionally biased region" description="Acidic residues" evidence="3">
    <location>
        <begin position="436"/>
        <end position="447"/>
    </location>
</feature>
<dbReference type="GO" id="GO:0005737">
    <property type="term" value="C:cytoplasm"/>
    <property type="evidence" value="ECO:0007669"/>
    <property type="project" value="TreeGrafter"/>
</dbReference>
<dbReference type="GO" id="GO:0007165">
    <property type="term" value="P:signal transduction"/>
    <property type="evidence" value="ECO:0007669"/>
    <property type="project" value="TreeGrafter"/>
</dbReference>
<name>K0RG57_THAOC</name>
<gene>
    <name evidence="5" type="ORF">THAOC_29577</name>
</gene>
<dbReference type="GO" id="GO:0004672">
    <property type="term" value="F:protein kinase activity"/>
    <property type="evidence" value="ECO:0007669"/>
    <property type="project" value="InterPro"/>
</dbReference>
<keyword evidence="2" id="KW-0460">Magnesium</keyword>
<dbReference type="Proteomes" id="UP000266841">
    <property type="component" value="Unassembled WGS sequence"/>
</dbReference>
<protein>
    <recommendedName>
        <fullName evidence="4">Protein kinase domain-containing protein</fullName>
    </recommendedName>
</protein>
<feature type="compositionally biased region" description="Basic and acidic residues" evidence="3">
    <location>
        <begin position="416"/>
        <end position="429"/>
    </location>
</feature>
<accession>K0RG57</accession>
<dbReference type="AlphaFoldDB" id="K0RG57"/>
<comment type="caution">
    <text evidence="5">The sequence shown here is derived from an EMBL/GenBank/DDBJ whole genome shotgun (WGS) entry which is preliminary data.</text>
</comment>
<dbReference type="GO" id="GO:0046872">
    <property type="term" value="F:metal ion binding"/>
    <property type="evidence" value="ECO:0007669"/>
    <property type="project" value="UniProtKB-KW"/>
</dbReference>
<dbReference type="PROSITE" id="PS50011">
    <property type="entry name" value="PROTEIN_KINASE_DOM"/>
    <property type="match status" value="1"/>
</dbReference>
<proteinExistence type="predicted"/>
<dbReference type="Gene3D" id="1.10.510.10">
    <property type="entry name" value="Transferase(Phosphotransferase) domain 1"/>
    <property type="match status" value="1"/>
</dbReference>
<dbReference type="OrthoDB" id="42502at2759"/>
<dbReference type="SUPFAM" id="SSF56112">
    <property type="entry name" value="Protein kinase-like (PK-like)"/>
    <property type="match status" value="1"/>
</dbReference>
<dbReference type="Pfam" id="PF00069">
    <property type="entry name" value="Pkinase"/>
    <property type="match status" value="1"/>
</dbReference>
<dbReference type="EMBL" id="AGNL01041932">
    <property type="protein sequence ID" value="EJK51264.1"/>
    <property type="molecule type" value="Genomic_DNA"/>
</dbReference>
<dbReference type="Gene3D" id="3.30.200.20">
    <property type="entry name" value="Phosphorylase Kinase, domain 1"/>
    <property type="match status" value="1"/>
</dbReference>
<evidence type="ECO:0000256" key="2">
    <source>
        <dbReference type="PIRSR" id="PIRSR000615-3"/>
    </source>
</evidence>
<dbReference type="SMART" id="SM00220">
    <property type="entry name" value="S_TKc"/>
    <property type="match status" value="1"/>
</dbReference>
<reference evidence="5 6" key="1">
    <citation type="journal article" date="2012" name="Genome Biol.">
        <title>Genome and low-iron response of an oceanic diatom adapted to chronic iron limitation.</title>
        <authorList>
            <person name="Lommer M."/>
            <person name="Specht M."/>
            <person name="Roy A.S."/>
            <person name="Kraemer L."/>
            <person name="Andreson R."/>
            <person name="Gutowska M.A."/>
            <person name="Wolf J."/>
            <person name="Bergner S.V."/>
            <person name="Schilhabel M.B."/>
            <person name="Klostermeier U.C."/>
            <person name="Beiko R.G."/>
            <person name="Rosenstiel P."/>
            <person name="Hippler M."/>
            <person name="Laroche J."/>
        </authorList>
    </citation>
    <scope>NUCLEOTIDE SEQUENCE [LARGE SCALE GENOMIC DNA]</scope>
    <source>
        <strain evidence="5 6">CCMP1005</strain>
    </source>
</reference>
<dbReference type="PANTHER" id="PTHR23257">
    <property type="entry name" value="SERINE-THREONINE PROTEIN KINASE"/>
    <property type="match status" value="1"/>
</dbReference>
<keyword evidence="2" id="KW-0479">Metal-binding</keyword>
<evidence type="ECO:0000313" key="6">
    <source>
        <dbReference type="Proteomes" id="UP000266841"/>
    </source>
</evidence>
<evidence type="ECO:0000256" key="3">
    <source>
        <dbReference type="SAM" id="MobiDB-lite"/>
    </source>
</evidence>
<evidence type="ECO:0000259" key="4">
    <source>
        <dbReference type="PROSITE" id="PS50011"/>
    </source>
</evidence>
<feature type="region of interest" description="Disordered" evidence="3">
    <location>
        <begin position="415"/>
        <end position="447"/>
    </location>
</feature>
<dbReference type="InterPro" id="IPR011009">
    <property type="entry name" value="Kinase-like_dom_sf"/>
</dbReference>
<dbReference type="eggNOG" id="KOG0192">
    <property type="taxonomic scope" value="Eukaryota"/>
</dbReference>
<feature type="domain" description="Protein kinase" evidence="4">
    <location>
        <begin position="65"/>
        <end position="391"/>
    </location>
</feature>
<evidence type="ECO:0000313" key="5">
    <source>
        <dbReference type="EMBL" id="EJK51264.1"/>
    </source>
</evidence>
<keyword evidence="6" id="KW-1185">Reference proteome</keyword>
<dbReference type="InterPro" id="IPR050167">
    <property type="entry name" value="Ser_Thr_protein_kinase"/>
</dbReference>
<evidence type="ECO:0000256" key="1">
    <source>
        <dbReference type="PIRSR" id="PIRSR000615-1"/>
    </source>
</evidence>
<dbReference type="OMA" id="ELMKANC"/>
<feature type="active site" description="Proton acceptor" evidence="1">
    <location>
        <position position="253"/>
    </location>
</feature>
<dbReference type="PANTHER" id="PTHR23257:SF958">
    <property type="entry name" value="SERINE_THREONINE-PROTEIN KINASE WNK4"/>
    <property type="match status" value="1"/>
</dbReference>
<feature type="binding site" evidence="2">
    <location>
        <position position="271"/>
    </location>
    <ligand>
        <name>Mg(2+)</name>
        <dbReference type="ChEBI" id="CHEBI:18420"/>
    </ligand>
</feature>